<dbReference type="Gene3D" id="2.60.120.10">
    <property type="entry name" value="Jelly Rolls"/>
    <property type="match status" value="1"/>
</dbReference>
<feature type="domain" description="Cupin type-2" evidence="2">
    <location>
        <begin position="40"/>
        <end position="108"/>
    </location>
</feature>
<dbReference type="InterPro" id="IPR011051">
    <property type="entry name" value="RmlC_Cupin_sf"/>
</dbReference>
<evidence type="ECO:0000256" key="1">
    <source>
        <dbReference type="ARBA" id="ARBA00022723"/>
    </source>
</evidence>
<proteinExistence type="predicted"/>
<dbReference type="RefSeq" id="WP_182836918.1">
    <property type="nucleotide sequence ID" value="NZ_BAAABQ010000001.1"/>
</dbReference>
<gene>
    <name evidence="3" type="ORF">BC739_001937</name>
</gene>
<dbReference type="SUPFAM" id="SSF51182">
    <property type="entry name" value="RmlC-like cupins"/>
    <property type="match status" value="1"/>
</dbReference>
<organism evidence="3 4">
    <name type="scientific">Kutzneria viridogrisea</name>
    <dbReference type="NCBI Taxonomy" id="47990"/>
    <lineage>
        <taxon>Bacteria</taxon>
        <taxon>Bacillati</taxon>
        <taxon>Actinomycetota</taxon>
        <taxon>Actinomycetes</taxon>
        <taxon>Pseudonocardiales</taxon>
        <taxon>Pseudonocardiaceae</taxon>
        <taxon>Kutzneria</taxon>
    </lineage>
</organism>
<evidence type="ECO:0000313" key="4">
    <source>
        <dbReference type="Proteomes" id="UP000517916"/>
    </source>
</evidence>
<evidence type="ECO:0000259" key="2">
    <source>
        <dbReference type="Pfam" id="PF07883"/>
    </source>
</evidence>
<dbReference type="InterPro" id="IPR013096">
    <property type="entry name" value="Cupin_2"/>
</dbReference>
<accession>A0ABR6BCY5</accession>
<dbReference type="PANTHER" id="PTHR35848:SF6">
    <property type="entry name" value="CUPIN TYPE-2 DOMAIN-CONTAINING PROTEIN"/>
    <property type="match status" value="1"/>
</dbReference>
<keyword evidence="4" id="KW-1185">Reference proteome</keyword>
<comment type="caution">
    <text evidence="3">The sequence shown here is derived from an EMBL/GenBank/DDBJ whole genome shotgun (WGS) entry which is preliminary data.</text>
</comment>
<name>A0ABR6BCY5_9PSEU</name>
<evidence type="ECO:0000313" key="3">
    <source>
        <dbReference type="EMBL" id="MBA8924740.1"/>
    </source>
</evidence>
<dbReference type="InterPro" id="IPR051610">
    <property type="entry name" value="GPI/OXD"/>
</dbReference>
<dbReference type="InterPro" id="IPR014710">
    <property type="entry name" value="RmlC-like_jellyroll"/>
</dbReference>
<dbReference type="PANTHER" id="PTHR35848">
    <property type="entry name" value="OXALATE-BINDING PROTEIN"/>
    <property type="match status" value="1"/>
</dbReference>
<dbReference type="Proteomes" id="UP000517916">
    <property type="component" value="Unassembled WGS sequence"/>
</dbReference>
<reference evidence="3 4" key="1">
    <citation type="submission" date="2020-08" db="EMBL/GenBank/DDBJ databases">
        <title>Genomic Encyclopedia of Archaeal and Bacterial Type Strains, Phase II (KMG-II): from individual species to whole genera.</title>
        <authorList>
            <person name="Goeker M."/>
        </authorList>
    </citation>
    <scope>NUCLEOTIDE SEQUENCE [LARGE SCALE GENOMIC DNA]</scope>
    <source>
        <strain evidence="3 4">DSM 43850</strain>
    </source>
</reference>
<dbReference type="Pfam" id="PF07883">
    <property type="entry name" value="Cupin_2"/>
    <property type="match status" value="1"/>
</dbReference>
<keyword evidence="1" id="KW-0479">Metal-binding</keyword>
<dbReference type="EMBL" id="JACJID010000001">
    <property type="protein sequence ID" value="MBA8924740.1"/>
    <property type="molecule type" value="Genomic_DNA"/>
</dbReference>
<sequence>MSEFKVQRRAESQFHDVYGCAFRRILPWGSSEPSDTGMGVCVVAPGSVSTPHSHVDHEQFYVVRGSGVAHVDGQVVDLGPGDALVVGSGQVHYFENGSPTEEWELVSVWSMGPLGEAS</sequence>
<protein>
    <submittedName>
        <fullName evidence="3">Mannose-6-phosphate isomerase-like protein (Cupin superfamily)</fullName>
    </submittedName>
</protein>